<dbReference type="InterPro" id="IPR009091">
    <property type="entry name" value="RCC1/BLIP-II"/>
</dbReference>
<dbReference type="Gene3D" id="2.130.10.30">
    <property type="entry name" value="Regulator of chromosome condensation 1/beta-lactamase-inhibitor protein II"/>
    <property type="match status" value="1"/>
</dbReference>
<dbReference type="Pfam" id="PF13540">
    <property type="entry name" value="RCC1_2"/>
    <property type="match status" value="1"/>
</dbReference>
<dbReference type="AlphaFoldDB" id="D2W4L0"/>
<dbReference type="InParanoid" id="D2W4L0"/>
<dbReference type="PANTHER" id="PTHR45982">
    <property type="entry name" value="REGULATOR OF CHROMOSOME CONDENSATION"/>
    <property type="match status" value="1"/>
</dbReference>
<proteinExistence type="predicted"/>
<gene>
    <name evidence="2" type="ORF">NAEGRDRAFT_76344</name>
</gene>
<dbReference type="VEuPathDB" id="AmoebaDB:NAEGRDRAFT_76344"/>
<accession>D2W4L0</accession>
<dbReference type="KEGG" id="ngr:NAEGRDRAFT_76344"/>
<dbReference type="GeneID" id="8856290"/>
<dbReference type="RefSeq" id="XP_002668736.1">
    <property type="nucleotide sequence ID" value="XM_002668690.1"/>
</dbReference>
<dbReference type="OrthoDB" id="5370059at2759"/>
<dbReference type="SUPFAM" id="SSF50985">
    <property type="entry name" value="RCC1/BLIP-II"/>
    <property type="match status" value="1"/>
</dbReference>
<name>D2W4L0_NAEGR</name>
<dbReference type="GO" id="GO:0005737">
    <property type="term" value="C:cytoplasm"/>
    <property type="evidence" value="ECO:0007669"/>
    <property type="project" value="TreeGrafter"/>
</dbReference>
<dbReference type="PROSITE" id="PS50012">
    <property type="entry name" value="RCC1_3"/>
    <property type="match status" value="1"/>
</dbReference>
<dbReference type="GO" id="GO:0005085">
    <property type="term" value="F:guanyl-nucleotide exchange factor activity"/>
    <property type="evidence" value="ECO:0007669"/>
    <property type="project" value="TreeGrafter"/>
</dbReference>
<sequence>MGQSSSSIIRSNPSEQHFHYERFPNNLLVMGSYFGYFATSHFKDWHRIDLHTKSSQRDMYDDHDDANTLKLFGTLMKQIVGGSLEKNSIDENNNDNNNLMREDYVPNVSYLSEFAELSSPIVQVVSSGNCQLFIDLEKNVKMYRTSKFETHDFTMKNFRVLERNGFEKRNLIMIGSNQTYFYFIFKDMTIVVYNHERNLVQVIDFCKESEKEIIDISRGCTGDCAYILTRKQDEYELLVEKDGCIGKAEIGDLVGQLNNVRFLSKYAVVTNDNKIYILAMIISHNQGFKYRETTFENKSQIIQLESGFDHCVVLTQDGKVYAMGINQYSQCGMLPDQSNIVRQFVEIIPPTMYHSRVLRIGCGSTYTALLTESHILIVGRFTGSTGTVCKNRIVHAGNGTPWLVSKNLFGINDIYCAGWHLCAIQTTEINKERLFARLLNNSQWFSDVEILLT</sequence>
<evidence type="ECO:0000313" key="3">
    <source>
        <dbReference type="Proteomes" id="UP000006671"/>
    </source>
</evidence>
<keyword evidence="3" id="KW-1185">Reference proteome</keyword>
<dbReference type="InterPro" id="IPR051553">
    <property type="entry name" value="Ran_GTPase-activating"/>
</dbReference>
<protein>
    <submittedName>
        <fullName evidence="2">Predicted protein</fullName>
    </submittedName>
</protein>
<evidence type="ECO:0000313" key="2">
    <source>
        <dbReference type="EMBL" id="EFC35992.1"/>
    </source>
</evidence>
<dbReference type="Proteomes" id="UP000006671">
    <property type="component" value="Unassembled WGS sequence"/>
</dbReference>
<dbReference type="PANTHER" id="PTHR45982:SF1">
    <property type="entry name" value="REGULATOR OF CHROMOSOME CONDENSATION"/>
    <property type="match status" value="1"/>
</dbReference>
<dbReference type="EMBL" id="GG738963">
    <property type="protein sequence ID" value="EFC35992.1"/>
    <property type="molecule type" value="Genomic_DNA"/>
</dbReference>
<reference evidence="2 3" key="1">
    <citation type="journal article" date="2010" name="Cell">
        <title>The genome of Naegleria gruberi illuminates early eukaryotic versatility.</title>
        <authorList>
            <person name="Fritz-Laylin L.K."/>
            <person name="Prochnik S.E."/>
            <person name="Ginger M.L."/>
            <person name="Dacks J.B."/>
            <person name="Carpenter M.L."/>
            <person name="Field M.C."/>
            <person name="Kuo A."/>
            <person name="Paredez A."/>
            <person name="Chapman J."/>
            <person name="Pham J."/>
            <person name="Shu S."/>
            <person name="Neupane R."/>
            <person name="Cipriano M."/>
            <person name="Mancuso J."/>
            <person name="Tu H."/>
            <person name="Salamov A."/>
            <person name="Lindquist E."/>
            <person name="Shapiro H."/>
            <person name="Lucas S."/>
            <person name="Grigoriev I.V."/>
            <person name="Cande W.Z."/>
            <person name="Fulton C."/>
            <person name="Rokhsar D.S."/>
            <person name="Dawson S.C."/>
        </authorList>
    </citation>
    <scope>NUCLEOTIDE SEQUENCE [LARGE SCALE GENOMIC DNA]</scope>
    <source>
        <strain evidence="2 3">NEG-M</strain>
    </source>
</reference>
<dbReference type="InterPro" id="IPR000408">
    <property type="entry name" value="Reg_chr_condens"/>
</dbReference>
<feature type="repeat" description="RCC1" evidence="1">
    <location>
        <begin position="318"/>
        <end position="373"/>
    </location>
</feature>
<organism evidence="3">
    <name type="scientific">Naegleria gruberi</name>
    <name type="common">Amoeba</name>
    <dbReference type="NCBI Taxonomy" id="5762"/>
    <lineage>
        <taxon>Eukaryota</taxon>
        <taxon>Discoba</taxon>
        <taxon>Heterolobosea</taxon>
        <taxon>Tetramitia</taxon>
        <taxon>Eutetramitia</taxon>
        <taxon>Vahlkampfiidae</taxon>
        <taxon>Naegleria</taxon>
    </lineage>
</organism>
<evidence type="ECO:0000256" key="1">
    <source>
        <dbReference type="PROSITE-ProRule" id="PRU00235"/>
    </source>
</evidence>